<reference evidence="2" key="1">
    <citation type="submission" date="2022-05" db="EMBL/GenBank/DDBJ databases">
        <authorList>
            <person name="Pankratov T."/>
        </authorList>
    </citation>
    <scope>NUCLEOTIDE SEQUENCE</scope>
    <source>
        <strain evidence="2">BP6-180914</strain>
    </source>
</reference>
<dbReference type="EMBL" id="JAMOIM010000002">
    <property type="protein sequence ID" value="MCW6507138.1"/>
    <property type="molecule type" value="Genomic_DNA"/>
</dbReference>
<comment type="caution">
    <text evidence="2">The sequence shown here is derived from an EMBL/GenBank/DDBJ whole genome shotgun (WGS) entry which is preliminary data.</text>
</comment>
<keyword evidence="2" id="KW-0808">Transferase</keyword>
<dbReference type="InterPro" id="IPR007172">
    <property type="entry name" value="DUF374"/>
</dbReference>
<dbReference type="GO" id="GO:0016746">
    <property type="term" value="F:acyltransferase activity"/>
    <property type="evidence" value="ECO:0007669"/>
    <property type="project" value="UniProtKB-KW"/>
</dbReference>
<gene>
    <name evidence="2" type="ORF">M8523_03790</name>
</gene>
<accession>A0AA41YUJ1</accession>
<dbReference type="CDD" id="cd07983">
    <property type="entry name" value="LPLAT_DUF374-like"/>
    <property type="match status" value="1"/>
</dbReference>
<keyword evidence="2" id="KW-0012">Acyltransferase</keyword>
<evidence type="ECO:0000313" key="3">
    <source>
        <dbReference type="Proteomes" id="UP001165667"/>
    </source>
</evidence>
<evidence type="ECO:0000313" key="2">
    <source>
        <dbReference type="EMBL" id="MCW6507138.1"/>
    </source>
</evidence>
<dbReference type="Pfam" id="PF04028">
    <property type="entry name" value="DUF374"/>
    <property type="match status" value="1"/>
</dbReference>
<keyword evidence="3" id="KW-1185">Reference proteome</keyword>
<dbReference type="RefSeq" id="WP_282583509.1">
    <property type="nucleotide sequence ID" value="NZ_JAMOIM010000002.1"/>
</dbReference>
<organism evidence="2 3">
    <name type="scientific">Lichenifustis flavocetrariae</name>
    <dbReference type="NCBI Taxonomy" id="2949735"/>
    <lineage>
        <taxon>Bacteria</taxon>
        <taxon>Pseudomonadati</taxon>
        <taxon>Pseudomonadota</taxon>
        <taxon>Alphaproteobacteria</taxon>
        <taxon>Hyphomicrobiales</taxon>
        <taxon>Lichenihabitantaceae</taxon>
        <taxon>Lichenifustis</taxon>
    </lineage>
</organism>
<sequence length="238" mass="25521">MQSAPVLEGASLLVSGYLRLVRATNRFVQEPAGFLDNIAPELPVIVAMWHGQHFMIHYAWPPGARIAALISRHRDAELNAVLLKRLGVKAIRGSGGRAEKARRRGGVTALIEMVRTLAGGHTVVMTADVPKVSRRAGLGIVTLARLSGRPIYPLAVVTSRRFDFRSWDRASLGKPFGRGAMVLGDPIRVARTADDAALEEARQAVENGLDLVHARAYGLVGCEDPGGRAAPSLAAANR</sequence>
<name>A0AA41YUJ1_9HYPH</name>
<evidence type="ECO:0000259" key="1">
    <source>
        <dbReference type="Pfam" id="PF04028"/>
    </source>
</evidence>
<dbReference type="AlphaFoldDB" id="A0AA41YUJ1"/>
<proteinExistence type="predicted"/>
<dbReference type="Proteomes" id="UP001165667">
    <property type="component" value="Unassembled WGS sequence"/>
</dbReference>
<protein>
    <submittedName>
        <fullName evidence="2">Lysophospholipid acyltransferase family protein</fullName>
    </submittedName>
</protein>
<feature type="domain" description="DUF374" evidence="1">
    <location>
        <begin position="60"/>
        <end position="132"/>
    </location>
</feature>